<evidence type="ECO:0000313" key="9">
    <source>
        <dbReference type="Proteomes" id="UP000467249"/>
    </source>
</evidence>
<organism evidence="8 9">
    <name type="scientific">Mycolicibacterium anyangense</name>
    <dbReference type="NCBI Taxonomy" id="1431246"/>
    <lineage>
        <taxon>Bacteria</taxon>
        <taxon>Bacillati</taxon>
        <taxon>Actinomycetota</taxon>
        <taxon>Actinomycetes</taxon>
        <taxon>Mycobacteriales</taxon>
        <taxon>Mycobacteriaceae</taxon>
        <taxon>Mycolicibacterium</taxon>
    </lineage>
</organism>
<feature type="transmembrane region" description="Helical" evidence="6">
    <location>
        <begin position="191"/>
        <end position="211"/>
    </location>
</feature>
<dbReference type="GO" id="GO:0046943">
    <property type="term" value="F:carboxylic acid transmembrane transporter activity"/>
    <property type="evidence" value="ECO:0007669"/>
    <property type="project" value="TreeGrafter"/>
</dbReference>
<keyword evidence="2 6" id="KW-0812">Transmembrane</keyword>
<dbReference type="KEGG" id="many:MANY_27970"/>
<dbReference type="PROSITE" id="PS50850">
    <property type="entry name" value="MFS"/>
    <property type="match status" value="1"/>
</dbReference>
<feature type="transmembrane region" description="Helical" evidence="6">
    <location>
        <begin position="412"/>
        <end position="433"/>
    </location>
</feature>
<feature type="transmembrane region" description="Helical" evidence="6">
    <location>
        <begin position="164"/>
        <end position="185"/>
    </location>
</feature>
<evidence type="ECO:0000256" key="1">
    <source>
        <dbReference type="ARBA" id="ARBA00004651"/>
    </source>
</evidence>
<evidence type="ECO:0000313" key="8">
    <source>
        <dbReference type="EMBL" id="BBZ77460.1"/>
    </source>
</evidence>
<keyword evidence="9" id="KW-1185">Reference proteome</keyword>
<dbReference type="InterPro" id="IPR036259">
    <property type="entry name" value="MFS_trans_sf"/>
</dbReference>
<dbReference type="InterPro" id="IPR005828">
    <property type="entry name" value="MFS_sugar_transport-like"/>
</dbReference>
<dbReference type="PANTHER" id="PTHR23508">
    <property type="entry name" value="CARBOXYLIC ACID TRANSPORTER PROTEIN HOMOLOG"/>
    <property type="match status" value="1"/>
</dbReference>
<evidence type="ECO:0000256" key="6">
    <source>
        <dbReference type="SAM" id="Phobius"/>
    </source>
</evidence>
<evidence type="ECO:0000256" key="2">
    <source>
        <dbReference type="ARBA" id="ARBA00022692"/>
    </source>
</evidence>
<protein>
    <submittedName>
        <fullName evidence="8">MFS transporter</fullName>
    </submittedName>
</protein>
<evidence type="ECO:0000256" key="5">
    <source>
        <dbReference type="SAM" id="MobiDB-lite"/>
    </source>
</evidence>
<name>A0A6N4W651_9MYCO</name>
<evidence type="ECO:0000256" key="4">
    <source>
        <dbReference type="ARBA" id="ARBA00023136"/>
    </source>
</evidence>
<evidence type="ECO:0000259" key="7">
    <source>
        <dbReference type="PROSITE" id="PS50850"/>
    </source>
</evidence>
<comment type="subcellular location">
    <subcellularLocation>
        <location evidence="1">Cell membrane</location>
        <topology evidence="1">Multi-pass membrane protein</topology>
    </subcellularLocation>
</comment>
<dbReference type="Pfam" id="PF00083">
    <property type="entry name" value="Sugar_tr"/>
    <property type="match status" value="1"/>
</dbReference>
<feature type="transmembrane region" description="Helical" evidence="6">
    <location>
        <begin position="353"/>
        <end position="373"/>
    </location>
</feature>
<feature type="transmembrane region" description="Helical" evidence="6">
    <location>
        <begin position="99"/>
        <end position="118"/>
    </location>
</feature>
<dbReference type="Gene3D" id="1.20.1250.20">
    <property type="entry name" value="MFS general substrate transporter like domains"/>
    <property type="match status" value="1"/>
</dbReference>
<feature type="region of interest" description="Disordered" evidence="5">
    <location>
        <begin position="484"/>
        <end position="504"/>
    </location>
</feature>
<feature type="transmembrane region" description="Helical" evidence="6">
    <location>
        <begin position="283"/>
        <end position="307"/>
    </location>
</feature>
<feature type="transmembrane region" description="Helical" evidence="6">
    <location>
        <begin position="124"/>
        <end position="144"/>
    </location>
</feature>
<feature type="transmembrane region" description="Helical" evidence="6">
    <location>
        <begin position="445"/>
        <end position="467"/>
    </location>
</feature>
<sequence length="504" mass="53292">MAAPTGADQAIRSLIPARIDRLPWSSFHTRMVMALGVAWILDGLEITIASAVADTLSQPETLALSSAAVGFLATVYLAGEVVGALFFGRLSDKLGRRNLFMVTLGVYLLGSALTALTLGNGAGWLVFLYVTRFIAGMGIGGEYAAINSAIDELIPARYRGRVDIAVNGTYWAGAILGTLGTFVFLKSMDLSIGWRLAFLIGPVLGVVILVVRRHLPESPRWQVMNGQEAAAEESISYIEREVKATGATLPSVDESKAIELKPTEKVGYLALTRVLFREYPSRSILGASLMISQSFLYNAIFFTYTLVLGKFYGVSSESAPLYLIAFAVGNLAGPLTIGHLFDTIGRRKMIAGTYVLSGLLLALSAVAFNAGLLTALTQTIAWCVIFYVASAGASSAYLTVSEIFPLEVRAKAIAVFFAIAQCFGALGPVIYGALIGDGSQPVRLFLGYLLGAAVMVAGGLVALFLAVDAEGKSLEDIATPLAAAGPAKRRGSVRAEGAQLPRSP</sequence>
<dbReference type="CDD" id="cd17316">
    <property type="entry name" value="MFS_SV2_like"/>
    <property type="match status" value="1"/>
</dbReference>
<dbReference type="PANTHER" id="PTHR23508:SF10">
    <property type="entry name" value="CARBOXYLIC ACID TRANSPORTER PROTEIN HOMOLOG"/>
    <property type="match status" value="1"/>
</dbReference>
<keyword evidence="3 6" id="KW-1133">Transmembrane helix</keyword>
<dbReference type="SUPFAM" id="SSF103473">
    <property type="entry name" value="MFS general substrate transporter"/>
    <property type="match status" value="1"/>
</dbReference>
<feature type="transmembrane region" description="Helical" evidence="6">
    <location>
        <begin position="31"/>
        <end position="52"/>
    </location>
</feature>
<dbReference type="InterPro" id="IPR020846">
    <property type="entry name" value="MFS_dom"/>
</dbReference>
<dbReference type="GO" id="GO:0005886">
    <property type="term" value="C:plasma membrane"/>
    <property type="evidence" value="ECO:0007669"/>
    <property type="project" value="UniProtKB-SubCell"/>
</dbReference>
<keyword evidence="4 6" id="KW-0472">Membrane</keyword>
<dbReference type="EMBL" id="AP022620">
    <property type="protein sequence ID" value="BBZ77460.1"/>
    <property type="molecule type" value="Genomic_DNA"/>
</dbReference>
<dbReference type="RefSeq" id="WP_163804774.1">
    <property type="nucleotide sequence ID" value="NZ_AP022620.1"/>
</dbReference>
<evidence type="ECO:0000256" key="3">
    <source>
        <dbReference type="ARBA" id="ARBA00022989"/>
    </source>
</evidence>
<dbReference type="Proteomes" id="UP000467249">
    <property type="component" value="Chromosome"/>
</dbReference>
<dbReference type="AlphaFoldDB" id="A0A6N4W651"/>
<feature type="transmembrane region" description="Helical" evidence="6">
    <location>
        <begin position="319"/>
        <end position="341"/>
    </location>
</feature>
<accession>A0A6N4W651</accession>
<feature type="domain" description="Major facilitator superfamily (MFS) profile" evidence="7">
    <location>
        <begin position="31"/>
        <end position="470"/>
    </location>
</feature>
<feature type="transmembrane region" description="Helical" evidence="6">
    <location>
        <begin position="64"/>
        <end position="87"/>
    </location>
</feature>
<reference evidence="8 9" key="1">
    <citation type="journal article" date="2019" name="Emerg. Microbes Infect.">
        <title>Comprehensive subspecies identification of 175 nontuberculous mycobacteria species based on 7547 genomic profiles.</title>
        <authorList>
            <person name="Matsumoto Y."/>
            <person name="Kinjo T."/>
            <person name="Motooka D."/>
            <person name="Nabeya D."/>
            <person name="Jung N."/>
            <person name="Uechi K."/>
            <person name="Horii T."/>
            <person name="Iida T."/>
            <person name="Fujita J."/>
            <person name="Nakamura S."/>
        </authorList>
    </citation>
    <scope>NUCLEOTIDE SEQUENCE [LARGE SCALE GENOMIC DNA]</scope>
    <source>
        <strain evidence="8 9">JCM 30275</strain>
    </source>
</reference>
<feature type="transmembrane region" description="Helical" evidence="6">
    <location>
        <begin position="379"/>
        <end position="400"/>
    </location>
</feature>
<gene>
    <name evidence="8" type="ORF">MANY_27970</name>
</gene>
<proteinExistence type="predicted"/>